<feature type="transmembrane region" description="Helical" evidence="6">
    <location>
        <begin position="166"/>
        <end position="186"/>
    </location>
</feature>
<feature type="domain" description="EamA" evidence="7">
    <location>
        <begin position="134"/>
        <end position="267"/>
    </location>
</feature>
<feature type="transmembrane region" description="Helical" evidence="6">
    <location>
        <begin position="30"/>
        <end position="50"/>
    </location>
</feature>
<evidence type="ECO:0000256" key="6">
    <source>
        <dbReference type="SAM" id="Phobius"/>
    </source>
</evidence>
<evidence type="ECO:0000256" key="3">
    <source>
        <dbReference type="ARBA" id="ARBA00022692"/>
    </source>
</evidence>
<dbReference type="SUPFAM" id="SSF103481">
    <property type="entry name" value="Multidrug resistance efflux transporter EmrE"/>
    <property type="match status" value="2"/>
</dbReference>
<sequence length="270" mass="30331">MKKSIIYILLAAVLMGSTFPIQKIGLANTNPLIYVTLRFLIATIISFFIFKRGKFFYSFILGLVLSIGYISQIIGIKYTTATKAGFITSQYIILIPLFSYLIDKEKINKYQGLGFLFSIIGSYLLSGGITGFNFGDFLMIICAISFALHIVLITRFSKKINEDKLLTYQFLTVTIITFIISILFRVEYNVNLISFLTIIYSAIIGSVIVIFLQLKYQKNIGSNSTALLFLIQPVFSAFLSFIILHEQLSLNQIIGAIILLLSIIISSLLK</sequence>
<dbReference type="InterPro" id="IPR000620">
    <property type="entry name" value="EamA_dom"/>
</dbReference>
<dbReference type="EMBL" id="FQUI01000014">
    <property type="protein sequence ID" value="SHE75801.1"/>
    <property type="molecule type" value="Genomic_DNA"/>
</dbReference>
<protein>
    <submittedName>
        <fullName evidence="8">Uncharacterized membrane protein</fullName>
    </submittedName>
</protein>
<keyword evidence="2" id="KW-1003">Cell membrane</keyword>
<gene>
    <name evidence="8" type="ORF">SAMN02745164_01073</name>
</gene>
<keyword evidence="9" id="KW-1185">Reference proteome</keyword>
<dbReference type="InterPro" id="IPR051258">
    <property type="entry name" value="Diverse_Substrate_Transporter"/>
</dbReference>
<dbReference type="AlphaFoldDB" id="A0A1M4W3F3"/>
<keyword evidence="5 6" id="KW-0472">Membrane</keyword>
<dbReference type="InterPro" id="IPR037185">
    <property type="entry name" value="EmrE-like"/>
</dbReference>
<feature type="transmembrane region" description="Helical" evidence="6">
    <location>
        <begin position="250"/>
        <end position="269"/>
    </location>
</feature>
<evidence type="ECO:0000256" key="2">
    <source>
        <dbReference type="ARBA" id="ARBA00022475"/>
    </source>
</evidence>
<evidence type="ECO:0000259" key="7">
    <source>
        <dbReference type="Pfam" id="PF00892"/>
    </source>
</evidence>
<evidence type="ECO:0000256" key="4">
    <source>
        <dbReference type="ARBA" id="ARBA00022989"/>
    </source>
</evidence>
<reference evidence="8" key="1">
    <citation type="submission" date="2016-11" db="EMBL/GenBank/DDBJ databases">
        <authorList>
            <person name="Varghese N."/>
            <person name="Submissions S."/>
        </authorList>
    </citation>
    <scope>NUCLEOTIDE SEQUENCE [LARGE SCALE GENOMIC DNA]</scope>
    <source>
        <strain evidence="8">DSM 16785</strain>
    </source>
</reference>
<dbReference type="PANTHER" id="PTHR42920:SF5">
    <property type="entry name" value="EAMA DOMAIN-CONTAINING PROTEIN"/>
    <property type="match status" value="1"/>
</dbReference>
<dbReference type="STRING" id="1122195.SAMN02745164_01073"/>
<dbReference type="Pfam" id="PF00892">
    <property type="entry name" value="EamA"/>
    <property type="match status" value="2"/>
</dbReference>
<comment type="caution">
    <text evidence="8">The sequence shown here is derived from an EMBL/GenBank/DDBJ whole genome shotgun (WGS) entry which is preliminary data.</text>
</comment>
<dbReference type="RefSeq" id="WP_072864213.1">
    <property type="nucleotide sequence ID" value="NZ_FQUI01000014.1"/>
</dbReference>
<feature type="domain" description="EamA" evidence="7">
    <location>
        <begin position="3"/>
        <end position="126"/>
    </location>
</feature>
<dbReference type="GO" id="GO:0005886">
    <property type="term" value="C:plasma membrane"/>
    <property type="evidence" value="ECO:0007669"/>
    <property type="project" value="UniProtKB-SubCell"/>
</dbReference>
<accession>A0A1M4W3F3</accession>
<feature type="transmembrane region" description="Helical" evidence="6">
    <location>
        <begin position="226"/>
        <end position="244"/>
    </location>
</feature>
<proteinExistence type="predicted"/>
<name>A0A1M4W3F3_MARH1</name>
<evidence type="ECO:0000313" key="8">
    <source>
        <dbReference type="EMBL" id="SHE75801.1"/>
    </source>
</evidence>
<evidence type="ECO:0000313" key="9">
    <source>
        <dbReference type="Proteomes" id="UP000184334"/>
    </source>
</evidence>
<dbReference type="PANTHER" id="PTHR42920">
    <property type="entry name" value="OS03G0707200 PROTEIN-RELATED"/>
    <property type="match status" value="1"/>
</dbReference>
<feature type="transmembrane region" description="Helical" evidence="6">
    <location>
        <begin position="192"/>
        <end position="214"/>
    </location>
</feature>
<dbReference type="OrthoDB" id="9804865at2"/>
<organism evidence="8 9">
    <name type="scientific">Marinitoga hydrogenitolerans (strain DSM 16785 / JCM 12826 / AT1271)</name>
    <dbReference type="NCBI Taxonomy" id="1122195"/>
    <lineage>
        <taxon>Bacteria</taxon>
        <taxon>Thermotogati</taxon>
        <taxon>Thermotogota</taxon>
        <taxon>Thermotogae</taxon>
        <taxon>Petrotogales</taxon>
        <taxon>Petrotogaceae</taxon>
        <taxon>Marinitoga</taxon>
    </lineage>
</organism>
<feature type="transmembrane region" description="Helical" evidence="6">
    <location>
        <begin position="57"/>
        <end position="78"/>
    </location>
</feature>
<comment type="subcellular location">
    <subcellularLocation>
        <location evidence="1">Cell membrane</location>
        <topology evidence="1">Multi-pass membrane protein</topology>
    </subcellularLocation>
</comment>
<feature type="transmembrane region" description="Helical" evidence="6">
    <location>
        <begin position="113"/>
        <end position="131"/>
    </location>
</feature>
<keyword evidence="3 6" id="KW-0812">Transmembrane</keyword>
<evidence type="ECO:0000256" key="1">
    <source>
        <dbReference type="ARBA" id="ARBA00004651"/>
    </source>
</evidence>
<feature type="transmembrane region" description="Helical" evidence="6">
    <location>
        <begin position="84"/>
        <end position="101"/>
    </location>
</feature>
<keyword evidence="4 6" id="KW-1133">Transmembrane helix</keyword>
<evidence type="ECO:0000256" key="5">
    <source>
        <dbReference type="ARBA" id="ARBA00023136"/>
    </source>
</evidence>
<feature type="transmembrane region" description="Helical" evidence="6">
    <location>
        <begin position="137"/>
        <end position="154"/>
    </location>
</feature>
<dbReference type="Proteomes" id="UP000184334">
    <property type="component" value="Unassembled WGS sequence"/>
</dbReference>